<evidence type="ECO:0000256" key="1">
    <source>
        <dbReference type="SAM" id="SignalP"/>
    </source>
</evidence>
<dbReference type="EMBL" id="CP043538">
    <property type="protein sequence ID" value="QGY05689.1"/>
    <property type="molecule type" value="Genomic_DNA"/>
</dbReference>
<feature type="signal peptide" evidence="1">
    <location>
        <begin position="1"/>
        <end position="18"/>
    </location>
</feature>
<name>A0A6B9FV00_9HYPH</name>
<organism evidence="2 3">
    <name type="scientific">Methylobacterium mesophilicum SR1.6/6</name>
    <dbReference type="NCBI Taxonomy" id="908290"/>
    <lineage>
        <taxon>Bacteria</taxon>
        <taxon>Pseudomonadati</taxon>
        <taxon>Pseudomonadota</taxon>
        <taxon>Alphaproteobacteria</taxon>
        <taxon>Hyphomicrobiales</taxon>
        <taxon>Methylobacteriaceae</taxon>
        <taxon>Methylobacterium</taxon>
    </lineage>
</organism>
<reference evidence="2 3" key="1">
    <citation type="journal article" date="2012" name="Genet. Mol. Biol.">
        <title>Analysis of 16S rRNA and mxaF genes revealing insights into Methylobacterium niche-specific plant association.</title>
        <authorList>
            <person name="Dourado M.N."/>
            <person name="Andreote F.D."/>
            <person name="Dini-Andreote F."/>
            <person name="Conti R."/>
            <person name="Araujo J.M."/>
            <person name="Araujo W.L."/>
        </authorList>
    </citation>
    <scope>NUCLEOTIDE SEQUENCE [LARGE SCALE GENOMIC DNA]</scope>
    <source>
        <strain evidence="2 3">SR1.6/6</strain>
    </source>
</reference>
<keyword evidence="1" id="KW-0732">Signal</keyword>
<accession>A0A6B9FV00</accession>
<reference evidence="2 3" key="2">
    <citation type="journal article" date="2013" name="Genome Announc.">
        <title>Draft Genome Sequence of Methylobacterium mesophilicum Strain SR1.6/6, Isolated from Citrus sinensis.</title>
        <authorList>
            <person name="Marinho Almeida D."/>
            <person name="Dini-Andreote F."/>
            <person name="Camargo Neves A.A."/>
            <person name="Juca Ramos R.T."/>
            <person name="Andreote F.D."/>
            <person name="Carneiro A.R."/>
            <person name="Oliveira de Souza Lima A."/>
            <person name="Caracciolo Gomes de Sa P.H."/>
            <person name="Ribeiro Barbosa M.S."/>
            <person name="Araujo W.L."/>
            <person name="Silva A."/>
        </authorList>
    </citation>
    <scope>NUCLEOTIDE SEQUENCE [LARGE SCALE GENOMIC DNA]</scope>
    <source>
        <strain evidence="2 3">SR1.6/6</strain>
    </source>
</reference>
<gene>
    <name evidence="2" type="ORF">MMSR116_30175</name>
</gene>
<dbReference type="OrthoDB" id="7864982at2"/>
<proteinExistence type="predicted"/>
<evidence type="ECO:0000313" key="3">
    <source>
        <dbReference type="Proteomes" id="UP000012488"/>
    </source>
</evidence>
<dbReference type="RefSeq" id="WP_010684558.1">
    <property type="nucleotide sequence ID" value="NZ_CP043538.1"/>
</dbReference>
<dbReference type="AlphaFoldDB" id="A0A6B9FV00"/>
<protein>
    <submittedName>
        <fullName evidence="2">PepSY domain-containing protein</fullName>
    </submittedName>
</protein>
<dbReference type="Proteomes" id="UP000012488">
    <property type="component" value="Chromosome"/>
</dbReference>
<feature type="chain" id="PRO_5025455576" evidence="1">
    <location>
        <begin position="19"/>
        <end position="123"/>
    </location>
</feature>
<sequence>MRYAIALVAISLTAAALAAGGLGTMADDGPAPQTGAVSGQAPLRIETCLSPADMREEVGERRVIPPVAAIRAARTVIPRAEIQRASLCRYEDTLVYMLTALRRDGHFVHVIVDARTGSVAGQY</sequence>
<evidence type="ECO:0000313" key="2">
    <source>
        <dbReference type="EMBL" id="QGY05689.1"/>
    </source>
</evidence>
<dbReference type="KEGG" id="mmes:MMSR116_30175"/>